<keyword evidence="3" id="KW-1185">Reference proteome</keyword>
<organism evidence="2 3">
    <name type="scientific">Denitrificimonas caeni</name>
    <dbReference type="NCBI Taxonomy" id="521720"/>
    <lineage>
        <taxon>Bacteria</taxon>
        <taxon>Pseudomonadati</taxon>
        <taxon>Pseudomonadota</taxon>
        <taxon>Gammaproteobacteria</taxon>
        <taxon>Pseudomonadales</taxon>
        <taxon>Pseudomonadaceae</taxon>
        <taxon>Denitrificimonas</taxon>
    </lineage>
</organism>
<dbReference type="KEGG" id="dce:O6P33_01800"/>
<protein>
    <submittedName>
        <fullName evidence="2">Bile acid:sodium symporter</fullName>
    </submittedName>
</protein>
<feature type="transmembrane region" description="Helical" evidence="1">
    <location>
        <begin position="204"/>
        <end position="225"/>
    </location>
</feature>
<feature type="transmembrane region" description="Helical" evidence="1">
    <location>
        <begin position="231"/>
        <end position="253"/>
    </location>
</feature>
<dbReference type="PIRSF" id="PIRSF026166">
    <property type="entry name" value="UCP026166"/>
    <property type="match status" value="1"/>
</dbReference>
<gene>
    <name evidence="2" type="ORF">O6P33_01800</name>
</gene>
<keyword evidence="1" id="KW-0472">Membrane</keyword>
<reference evidence="2 3" key="1">
    <citation type="submission" date="2022-12" db="EMBL/GenBank/DDBJ databases">
        <title>Coexistence and Characterization of a Novel Tigecycline Resistance gene tet(X) variant and blaNDM-1 in a Pseudomonas caeni Isolate of Chicken Origin.</title>
        <authorList>
            <person name="Lu X."/>
            <person name="Zhang L."/>
            <person name="Li R."/>
            <person name="Wang Z."/>
        </authorList>
    </citation>
    <scope>NUCLEOTIDE SEQUENCE [LARGE SCALE GENOMIC DNA]</scope>
    <source>
        <strain evidence="2 3">CE14</strain>
    </source>
</reference>
<dbReference type="PANTHER" id="PTHR18640:SF5">
    <property type="entry name" value="SODIUM_BILE ACID COTRANSPORTER 7"/>
    <property type="match status" value="1"/>
</dbReference>
<dbReference type="Gene3D" id="1.20.1530.20">
    <property type="match status" value="1"/>
</dbReference>
<dbReference type="GO" id="GO:0005886">
    <property type="term" value="C:plasma membrane"/>
    <property type="evidence" value="ECO:0007669"/>
    <property type="project" value="TreeGrafter"/>
</dbReference>
<dbReference type="InterPro" id="IPR038770">
    <property type="entry name" value="Na+/solute_symporter_sf"/>
</dbReference>
<dbReference type="RefSeq" id="WP_269818547.1">
    <property type="nucleotide sequence ID" value="NZ_CP114976.1"/>
</dbReference>
<feature type="transmembrane region" description="Helical" evidence="1">
    <location>
        <begin position="99"/>
        <end position="119"/>
    </location>
</feature>
<dbReference type="AlphaFoldDB" id="A0AAE9VNU8"/>
<evidence type="ECO:0000313" key="3">
    <source>
        <dbReference type="Proteomes" id="UP001212189"/>
    </source>
</evidence>
<name>A0AAE9VNU8_9GAMM</name>
<evidence type="ECO:0000256" key="1">
    <source>
        <dbReference type="SAM" id="Phobius"/>
    </source>
</evidence>
<keyword evidence="1" id="KW-1133">Transmembrane helix</keyword>
<dbReference type="EMBL" id="CP114976">
    <property type="protein sequence ID" value="WBE25605.1"/>
    <property type="molecule type" value="Genomic_DNA"/>
</dbReference>
<dbReference type="Pfam" id="PF13593">
    <property type="entry name" value="SBF_like"/>
    <property type="match status" value="1"/>
</dbReference>
<dbReference type="PANTHER" id="PTHR18640">
    <property type="entry name" value="SOLUTE CARRIER FAMILY 10 MEMBER 7"/>
    <property type="match status" value="1"/>
</dbReference>
<sequence>MFRLRILFDNFTLILIAVVLAATFIPAHGVGATVFKWLTSFAIALLFFFHGAKLSRQAIIAGVMHWRLHMLVFACTFILFPILMLSLQPVLRPLLGDELWVGMLYLAALPGTVQSAIAFTSIARGNIPAAVCAASASSLVGILVTPLLVKMMLDADAGTAGMLEAVIRISLQLLLPFLLGHYMRRWIGSWVDRNSSWLKYVDQSSILLVVYTAFSAAVIAGLWAAVPPSSLILLAVVCSVILAIVLFATTWLARGFKFNKEDEITIVFCGSKKSMATGIPMASVLFAGGAVGPAILPLMVFHQIQLMVCAVMAQHYASRCEEEGAQCAD</sequence>
<feature type="transmembrane region" description="Helical" evidence="1">
    <location>
        <begin position="131"/>
        <end position="153"/>
    </location>
</feature>
<feature type="transmembrane region" description="Helical" evidence="1">
    <location>
        <begin position="274"/>
        <end position="296"/>
    </location>
</feature>
<accession>A0AAE9VNU8</accession>
<keyword evidence="1" id="KW-0812">Transmembrane</keyword>
<feature type="transmembrane region" description="Helical" evidence="1">
    <location>
        <begin position="66"/>
        <end position="87"/>
    </location>
</feature>
<dbReference type="Proteomes" id="UP001212189">
    <property type="component" value="Chromosome"/>
</dbReference>
<feature type="transmembrane region" description="Helical" evidence="1">
    <location>
        <begin position="165"/>
        <end position="183"/>
    </location>
</feature>
<feature type="transmembrane region" description="Helical" evidence="1">
    <location>
        <begin position="7"/>
        <end position="28"/>
    </location>
</feature>
<proteinExistence type="predicted"/>
<evidence type="ECO:0000313" key="2">
    <source>
        <dbReference type="EMBL" id="WBE25605.1"/>
    </source>
</evidence>
<dbReference type="InterPro" id="IPR016833">
    <property type="entry name" value="Put_Na-Bile_cotransptr"/>
</dbReference>
<feature type="transmembrane region" description="Helical" evidence="1">
    <location>
        <begin position="34"/>
        <end position="54"/>
    </location>
</feature>